<dbReference type="RefSeq" id="WP_305013895.1">
    <property type="nucleotide sequence ID" value="NZ_JAUQSX010000015.1"/>
</dbReference>
<comment type="caution">
    <text evidence="2">The sequence shown here is derived from an EMBL/GenBank/DDBJ whole genome shotgun (WGS) entry which is preliminary data.</text>
</comment>
<gene>
    <name evidence="2" type="ORF">Q5H92_22880</name>
</gene>
<evidence type="ECO:0000313" key="3">
    <source>
        <dbReference type="Proteomes" id="UP001167796"/>
    </source>
</evidence>
<organism evidence="2 3">
    <name type="scientific">Hymenobacter mellowenesis</name>
    <dbReference type="NCBI Taxonomy" id="3063995"/>
    <lineage>
        <taxon>Bacteria</taxon>
        <taxon>Pseudomonadati</taxon>
        <taxon>Bacteroidota</taxon>
        <taxon>Cytophagia</taxon>
        <taxon>Cytophagales</taxon>
        <taxon>Hymenobacteraceae</taxon>
        <taxon>Hymenobacter</taxon>
    </lineage>
</organism>
<keyword evidence="3" id="KW-1185">Reference proteome</keyword>
<feature type="region of interest" description="Disordered" evidence="1">
    <location>
        <begin position="79"/>
        <end position="102"/>
    </location>
</feature>
<feature type="compositionally biased region" description="Polar residues" evidence="1">
    <location>
        <begin position="84"/>
        <end position="99"/>
    </location>
</feature>
<protein>
    <submittedName>
        <fullName evidence="2">Uncharacterized protein</fullName>
    </submittedName>
</protein>
<dbReference type="EMBL" id="JAUQSX010000015">
    <property type="protein sequence ID" value="MDO7849227.1"/>
    <property type="molecule type" value="Genomic_DNA"/>
</dbReference>
<name>A0ABT9AIM0_9BACT</name>
<accession>A0ABT9AIM0</accession>
<reference evidence="2" key="1">
    <citation type="submission" date="2023-07" db="EMBL/GenBank/DDBJ databases">
        <authorList>
            <person name="Kim M.K."/>
        </authorList>
    </citation>
    <scope>NUCLEOTIDE SEQUENCE</scope>
    <source>
        <strain evidence="2">M29</strain>
    </source>
</reference>
<dbReference type="Proteomes" id="UP001167796">
    <property type="component" value="Unassembled WGS sequence"/>
</dbReference>
<evidence type="ECO:0000313" key="2">
    <source>
        <dbReference type="EMBL" id="MDO7849227.1"/>
    </source>
</evidence>
<sequence length="231" mass="25697">MTVKEWLDSERDYEAGRQLYAALGDNDRLKRLFADGPTRYNREAVAWELTKLARAGSGQLSVISYQLAVISIDASAAEKDTSSEPESSPNATFSLQKDTSSAEKGTELLDELKAEQRGLYDERAGVHAQLEGAKDEEERRLMAVRVMTLSRQLNTNWETYHYVEAHGELPPAPAPAPGLDQLAPADLVKKRNNLRSQASKLKKQPHRADDLLRVEAELAQVEQLLNPTNGQ</sequence>
<proteinExistence type="predicted"/>
<evidence type="ECO:0000256" key="1">
    <source>
        <dbReference type="SAM" id="MobiDB-lite"/>
    </source>
</evidence>